<proteinExistence type="predicted"/>
<feature type="domain" description="DUF4931" evidence="2">
    <location>
        <begin position="169"/>
        <end position="274"/>
    </location>
</feature>
<keyword evidence="3" id="KW-0808">Transferase</keyword>
<dbReference type="Pfam" id="PF16285">
    <property type="entry name" value="DUF4931_N"/>
    <property type="match status" value="1"/>
</dbReference>
<accession>A0A805ZA64</accession>
<protein>
    <submittedName>
        <fullName evidence="3">Galactose-1-phosphate uridylyltransferase</fullName>
    </submittedName>
</protein>
<evidence type="ECO:0000259" key="2">
    <source>
        <dbReference type="Pfam" id="PF20956"/>
    </source>
</evidence>
<dbReference type="InterPro" id="IPR046322">
    <property type="entry name" value="DUF4931"/>
</dbReference>
<dbReference type="InterPro" id="IPR012361">
    <property type="entry name" value="GalT_short"/>
</dbReference>
<organism evidence="3 4">
    <name type="scientific">Lactobacillus gasseri (strain ATCC 33323 / DSM 20243 / BCRC 14619 / CIP 102991 / JCM 1131 / KCTC 3163 / NCIMB 11718 / NCTC 13722 / AM63)</name>
    <dbReference type="NCBI Taxonomy" id="324831"/>
    <lineage>
        <taxon>Bacteria</taxon>
        <taxon>Bacillati</taxon>
        <taxon>Bacillota</taxon>
        <taxon>Bacilli</taxon>
        <taxon>Lactobacillales</taxon>
        <taxon>Lactobacillaceae</taxon>
        <taxon>Lactobacillus</taxon>
    </lineage>
</organism>
<dbReference type="Gene3D" id="3.30.428.10">
    <property type="entry name" value="HIT-like"/>
    <property type="match status" value="1"/>
</dbReference>
<dbReference type="KEGG" id="lga:LGAS_1771"/>
<dbReference type="Proteomes" id="UP000000664">
    <property type="component" value="Chromosome"/>
</dbReference>
<name>A0A805ZA64_LACGA</name>
<evidence type="ECO:0000313" key="3">
    <source>
        <dbReference type="EMBL" id="ABJ61059.1"/>
    </source>
</evidence>
<dbReference type="EMBL" id="CP000413">
    <property type="protein sequence ID" value="ABJ61059.1"/>
    <property type="molecule type" value="Genomic_DNA"/>
</dbReference>
<dbReference type="SUPFAM" id="SSF54197">
    <property type="entry name" value="HIT-like"/>
    <property type="match status" value="1"/>
</dbReference>
<reference evidence="3 4" key="1">
    <citation type="journal article" date="2006" name="Proc. Natl. Acad. Sci. U.S.A.">
        <title>Comparative genomics of the lactic acid bacteria.</title>
        <authorList>
            <person name="Makarova K."/>
            <person name="Slesarev A."/>
            <person name="Wolf Y."/>
            <person name="Sorokin A."/>
            <person name="Mirkin B."/>
            <person name="Koonin E."/>
            <person name="Pavlov A."/>
            <person name="Pavlova N."/>
            <person name="Karamychev V."/>
            <person name="Polouchine N."/>
            <person name="Shakhova V."/>
            <person name="Grigoriev I."/>
            <person name="Lou Y."/>
            <person name="Rohksar D."/>
            <person name="Lucas S."/>
            <person name="Huang K."/>
            <person name="Goodstein D.M."/>
            <person name="Hawkins T."/>
            <person name="Plengvidhya V."/>
            <person name="Welker D."/>
            <person name="Hughes J."/>
            <person name="Goh Y."/>
            <person name="Benson A."/>
            <person name="Baldwin K."/>
            <person name="Lee J.H."/>
            <person name="Diaz-Muniz I."/>
            <person name="Dosti B."/>
            <person name="Smeianov V."/>
            <person name="Wechter W."/>
            <person name="Barabote R."/>
            <person name="Lorca G."/>
            <person name="Altermann E."/>
            <person name="Barrangou R."/>
            <person name="Ganesan B."/>
            <person name="Xie Y."/>
            <person name="Rawsthorne H."/>
            <person name="Tamir D."/>
            <person name="Parker C."/>
            <person name="Breidt F."/>
            <person name="Broadbent J."/>
            <person name="Hutkins R."/>
            <person name="O'Sullivan D."/>
            <person name="Steele J."/>
            <person name="Unlu G."/>
            <person name="Saier M."/>
            <person name="Klaenhammer T."/>
            <person name="Richardson P."/>
            <person name="Kozyavkin S."/>
            <person name="Weimer B."/>
            <person name="Mills D."/>
        </authorList>
    </citation>
    <scope>NUCLEOTIDE SEQUENCE [LARGE SCALE GENOMIC DNA]</scope>
    <source>
        <strain evidence="4">ATCC 33323 / DSM 20243 / BCRC 14619 / CIP 102991 / JCM 1131 / KCTC 3163 / NCIMB 11718 / NCTC 13722 / AM63</strain>
    </source>
</reference>
<evidence type="ECO:0000259" key="1">
    <source>
        <dbReference type="Pfam" id="PF16285"/>
    </source>
</evidence>
<dbReference type="InterPro" id="IPR036265">
    <property type="entry name" value="HIT-like_sf"/>
</dbReference>
<gene>
    <name evidence="3" type="ordered locus">LGAS_1771</name>
</gene>
<dbReference type="PIRSF" id="PIRSF031505">
    <property type="entry name" value="GalT_short"/>
    <property type="match status" value="1"/>
</dbReference>
<feature type="domain" description="DUF4931" evidence="1">
    <location>
        <begin position="39"/>
        <end position="161"/>
    </location>
</feature>
<keyword evidence="3" id="KW-0548">Nucleotidyltransferase</keyword>
<dbReference type="GO" id="GO:0016779">
    <property type="term" value="F:nucleotidyltransferase activity"/>
    <property type="evidence" value="ECO:0007669"/>
    <property type="project" value="UniProtKB-KW"/>
</dbReference>
<evidence type="ECO:0000313" key="4">
    <source>
        <dbReference type="Proteomes" id="UP000000664"/>
    </source>
</evidence>
<sequence length="289" mass="33661">MLYESALIAFTDYYSRVETEVQIFFKERSKNLNNDPLIFEFAIAKDKPSSFNAERDHTCPFCDVDNLTDIYQINGPMIWLANRFPTLKNTKQTVLIESDDHDGDVSNYSKEYNHELMKFALKCFNKMRQSGKFESVLWYKNFGPKSNGSLSHPHMQIVGLDKEDGYKYIHANNFTGINVFKTNNMDVNFATHPIQGFQEININLLENSGLNSWADWIQSGVRYTLEEMYGGRCDSYNLFFYPNRDGICCKIIPRFYAPPYFVGYKLSECNDNQTLRKEANRLLNFVQKS</sequence>
<dbReference type="InterPro" id="IPR049285">
    <property type="entry name" value="DUF4931_C"/>
</dbReference>
<dbReference type="AlphaFoldDB" id="A0A805ZA64"/>
<dbReference type="Pfam" id="PF20956">
    <property type="entry name" value="DUF4931_C"/>
    <property type="match status" value="1"/>
</dbReference>